<dbReference type="InterPro" id="IPR019149">
    <property type="entry name" value="ABHD18"/>
</dbReference>
<evidence type="ECO:0000259" key="6">
    <source>
        <dbReference type="PROSITE" id="PS50089"/>
    </source>
</evidence>
<dbReference type="PROSITE" id="PS50089">
    <property type="entry name" value="ZF_RING_2"/>
    <property type="match status" value="1"/>
</dbReference>
<comment type="caution">
    <text evidence="7">The sequence shown here is derived from an EMBL/GenBank/DDBJ whole genome shotgun (WGS) entry which is preliminary data.</text>
</comment>
<name>A0AAV7X619_9NEOP</name>
<evidence type="ECO:0000256" key="5">
    <source>
        <dbReference type="SAM" id="MobiDB-lite"/>
    </source>
</evidence>
<dbReference type="InterPro" id="IPR027370">
    <property type="entry name" value="Znf-RING_euk"/>
</dbReference>
<organism evidence="7 8">
    <name type="scientific">Megalurothrips usitatus</name>
    <name type="common">bean blossom thrips</name>
    <dbReference type="NCBI Taxonomy" id="439358"/>
    <lineage>
        <taxon>Eukaryota</taxon>
        <taxon>Metazoa</taxon>
        <taxon>Ecdysozoa</taxon>
        <taxon>Arthropoda</taxon>
        <taxon>Hexapoda</taxon>
        <taxon>Insecta</taxon>
        <taxon>Pterygota</taxon>
        <taxon>Neoptera</taxon>
        <taxon>Paraneoptera</taxon>
        <taxon>Thysanoptera</taxon>
        <taxon>Terebrantia</taxon>
        <taxon>Thripoidea</taxon>
        <taxon>Thripidae</taxon>
        <taxon>Megalurothrips</taxon>
    </lineage>
</organism>
<accession>A0AAV7X619</accession>
<keyword evidence="1" id="KW-0479">Metal-binding</keyword>
<dbReference type="InterPro" id="IPR013083">
    <property type="entry name" value="Znf_RING/FYVE/PHD"/>
</dbReference>
<dbReference type="PANTHER" id="PTHR13617">
    <property type="entry name" value="PROTEIN ABHD18"/>
    <property type="match status" value="1"/>
</dbReference>
<evidence type="ECO:0000313" key="7">
    <source>
        <dbReference type="EMBL" id="KAJ1521081.1"/>
    </source>
</evidence>
<dbReference type="Pfam" id="PF13445">
    <property type="entry name" value="zf-RING_UBOX"/>
    <property type="match status" value="1"/>
</dbReference>
<dbReference type="PANTHER" id="PTHR13617:SF14">
    <property type="entry name" value="PROTEIN ABHD18"/>
    <property type="match status" value="1"/>
</dbReference>
<evidence type="ECO:0000313" key="8">
    <source>
        <dbReference type="Proteomes" id="UP001075354"/>
    </source>
</evidence>
<proteinExistence type="predicted"/>
<evidence type="ECO:0000256" key="1">
    <source>
        <dbReference type="ARBA" id="ARBA00022723"/>
    </source>
</evidence>
<feature type="region of interest" description="Disordered" evidence="5">
    <location>
        <begin position="670"/>
        <end position="690"/>
    </location>
</feature>
<feature type="region of interest" description="Disordered" evidence="5">
    <location>
        <begin position="622"/>
        <end position="648"/>
    </location>
</feature>
<reference evidence="7" key="1">
    <citation type="submission" date="2022-12" db="EMBL/GenBank/DDBJ databases">
        <title>Chromosome-level genome assembly of the bean flower thrips Megalurothrips usitatus.</title>
        <authorList>
            <person name="Ma L."/>
            <person name="Liu Q."/>
            <person name="Li H."/>
            <person name="Cai W."/>
        </authorList>
    </citation>
    <scope>NUCLEOTIDE SEQUENCE</scope>
    <source>
        <strain evidence="7">Cailab_2022a</strain>
    </source>
</reference>
<dbReference type="Gene3D" id="3.30.40.10">
    <property type="entry name" value="Zinc/RING finger domain, C3HC4 (zinc finger)"/>
    <property type="match status" value="1"/>
</dbReference>
<evidence type="ECO:0000256" key="3">
    <source>
        <dbReference type="ARBA" id="ARBA00022833"/>
    </source>
</evidence>
<dbReference type="Gene3D" id="3.40.50.1820">
    <property type="entry name" value="alpha/beta hydrolase"/>
    <property type="match status" value="1"/>
</dbReference>
<dbReference type="InterPro" id="IPR029058">
    <property type="entry name" value="AB_hydrolase_fold"/>
</dbReference>
<dbReference type="EMBL" id="JAPTSV010000013">
    <property type="protein sequence ID" value="KAJ1521081.1"/>
    <property type="molecule type" value="Genomic_DNA"/>
</dbReference>
<dbReference type="SUPFAM" id="SSF57850">
    <property type="entry name" value="RING/U-box"/>
    <property type="match status" value="1"/>
</dbReference>
<dbReference type="GO" id="GO:0008270">
    <property type="term" value="F:zinc ion binding"/>
    <property type="evidence" value="ECO:0007669"/>
    <property type="project" value="UniProtKB-KW"/>
</dbReference>
<keyword evidence="2 4" id="KW-0863">Zinc-finger</keyword>
<dbReference type="SUPFAM" id="SSF53474">
    <property type="entry name" value="alpha/beta-Hydrolases"/>
    <property type="match status" value="1"/>
</dbReference>
<dbReference type="Proteomes" id="UP001075354">
    <property type="component" value="Chromosome 13"/>
</dbReference>
<protein>
    <recommendedName>
        <fullName evidence="6">RING-type domain-containing protein</fullName>
    </recommendedName>
</protein>
<feature type="domain" description="RING-type" evidence="6">
    <location>
        <begin position="3"/>
        <end position="40"/>
    </location>
</feature>
<evidence type="ECO:0000256" key="2">
    <source>
        <dbReference type="ARBA" id="ARBA00022771"/>
    </source>
</evidence>
<keyword evidence="8" id="KW-1185">Reference proteome</keyword>
<dbReference type="AlphaFoldDB" id="A0AAV7X619"/>
<dbReference type="Pfam" id="PF09752">
    <property type="entry name" value="ABHD18"/>
    <property type="match status" value="2"/>
</dbReference>
<sequence>MECPECFQAFDEKRRRPKALPCGHTACLECLARVDRCLVDGKGFESIPSELPDNQSVLALMRSGITSSGSSLHLWCKNCLGEATENCVDEGHAVTSMKSHWHEQATQNLNLTDNKLDPQYLSTLLDNLDEDAAAKALEVLSGKAEAPGLDVFIQAGTGRWKSSLPVGEVIGSDNGEIIKGMLLLMASKSILPQDFVIPAIPEEGNKPIVEDVDPDSEIDLTNISSCRDLESVMEEKERLLSSDSLKKVKRVTGLYCDIDRKWGVKILQLIAPFVEEVHIYNFYREHLEVIQSMPELRWVVLEFWKDKLDKNSDYQLPTLQHISKVEFLWANLAYHDCQKVLLQLVKSHAMLFEFRKLISNRDYCYKKLIPKDHPVTIVKDEVWSDCRVLEGHFHSPLDIHLPDIMPDEVKLAHFQIVLPTSWKEDNFKPMCLHLAGTGDHYFWKRRNFMCKPLLKEAGIGGIILESPFYGSRKPKDQVRSNLHNVSDIFVMGGCLMLESLVLFNWCEQQGLGPLGVTGLSMGGHMASLAATNWPKPIVLVPCLSWSTASGVFTQGVMSGAIPWDVLESQYFSDDVFRNEIHKMVKIIDDDAFEAGKHFIKKYSDKIDNLKNLQDEVVGNQDNAENISLPNDKQDIKLDSNQDSESCPLMADDTQASKRSVDALARSFAAMSSNISEPPDNNQSESEKKKEVIGKGILESIADSKLKMLTFKVKSSEDQPPDVKREIEDYQLRKDWALRKELQDSTYLSSETPQVVGRKFPFSVMGLSRSTVRDREAIQFMRGIMDECTHLKNFSVPVDTSLIIAICATEDGYVPRDGVTHLADVWPGAEVRYINTGHVGAYLLHQTAFRQAIKDGFLRAKEKLCV</sequence>
<dbReference type="InterPro" id="IPR001841">
    <property type="entry name" value="Znf_RING"/>
</dbReference>
<gene>
    <name evidence="7" type="ORF">ONE63_002786</name>
</gene>
<feature type="compositionally biased region" description="Polar residues" evidence="5">
    <location>
        <begin position="670"/>
        <end position="683"/>
    </location>
</feature>
<keyword evidence="3" id="KW-0862">Zinc</keyword>
<evidence type="ECO:0000256" key="4">
    <source>
        <dbReference type="PROSITE-ProRule" id="PRU00175"/>
    </source>
</evidence>